<dbReference type="Gene3D" id="2.40.50.100">
    <property type="match status" value="1"/>
</dbReference>
<dbReference type="PANTHER" id="PTHR47597:SF1">
    <property type="entry name" value="IS A MEMBER OF THE PF|00364 BIOTIN-REQUIRING ENZYMES FAMILY-RELATED"/>
    <property type="match status" value="1"/>
</dbReference>
<feature type="region of interest" description="Disordered" evidence="1">
    <location>
        <begin position="196"/>
        <end position="264"/>
    </location>
</feature>
<protein>
    <recommendedName>
        <fullName evidence="2">Lipoyl-binding domain-containing protein</fullName>
    </recommendedName>
</protein>
<evidence type="ECO:0000259" key="2">
    <source>
        <dbReference type="Pfam" id="PF00364"/>
    </source>
</evidence>
<feature type="compositionally biased region" description="Basic and acidic residues" evidence="1">
    <location>
        <begin position="63"/>
        <end position="82"/>
    </location>
</feature>
<keyword evidence="4" id="KW-1185">Reference proteome</keyword>
<feature type="region of interest" description="Disordered" evidence="1">
    <location>
        <begin position="63"/>
        <end position="113"/>
    </location>
</feature>
<dbReference type="Pfam" id="PF00364">
    <property type="entry name" value="Biotin_lipoyl"/>
    <property type="match status" value="1"/>
</dbReference>
<dbReference type="AlphaFoldDB" id="A0A7J7IGY3"/>
<dbReference type="SUPFAM" id="SSF51230">
    <property type="entry name" value="Single hybrid motif"/>
    <property type="match status" value="1"/>
</dbReference>
<dbReference type="PANTHER" id="PTHR47597">
    <property type="entry name" value="IS A MEMBER OF THE PF|00364 BIOTIN-REQUIRING ENZYMES FAMILY-RELATED"/>
    <property type="match status" value="1"/>
</dbReference>
<evidence type="ECO:0000313" key="3">
    <source>
        <dbReference type="EMBL" id="KAF6001994.1"/>
    </source>
</evidence>
<dbReference type="CDD" id="cd06850">
    <property type="entry name" value="biotinyl_domain"/>
    <property type="match status" value="1"/>
</dbReference>
<gene>
    <name evidence="3" type="ORF">F1559_002879</name>
</gene>
<dbReference type="InterPro" id="IPR011053">
    <property type="entry name" value="Single_hybrid_motif"/>
</dbReference>
<dbReference type="InterPro" id="IPR053217">
    <property type="entry name" value="ACC_Biotin_Carrier"/>
</dbReference>
<evidence type="ECO:0000313" key="4">
    <source>
        <dbReference type="Proteomes" id="UP000530660"/>
    </source>
</evidence>
<dbReference type="EMBL" id="VWRR01000012">
    <property type="protein sequence ID" value="KAF6001994.1"/>
    <property type="molecule type" value="Genomic_DNA"/>
</dbReference>
<dbReference type="Proteomes" id="UP000530660">
    <property type="component" value="Unassembled WGS sequence"/>
</dbReference>
<feature type="compositionally biased region" description="Low complexity" evidence="1">
    <location>
        <begin position="94"/>
        <end position="103"/>
    </location>
</feature>
<accession>A0A7J7IGY3</accession>
<organism evidence="3 4">
    <name type="scientific">Cyanidiococcus yangmingshanensis</name>
    <dbReference type="NCBI Taxonomy" id="2690220"/>
    <lineage>
        <taxon>Eukaryota</taxon>
        <taxon>Rhodophyta</taxon>
        <taxon>Bangiophyceae</taxon>
        <taxon>Cyanidiales</taxon>
        <taxon>Cyanidiaceae</taxon>
        <taxon>Cyanidiococcus</taxon>
    </lineage>
</organism>
<evidence type="ECO:0000256" key="1">
    <source>
        <dbReference type="SAM" id="MobiDB-lite"/>
    </source>
</evidence>
<name>A0A7J7IGY3_9RHOD</name>
<proteinExistence type="predicted"/>
<feature type="domain" description="Lipoyl-binding" evidence="2">
    <location>
        <begin position="294"/>
        <end position="349"/>
    </location>
</feature>
<comment type="caution">
    <text evidence="3">The sequence shown here is derived from an EMBL/GenBank/DDBJ whole genome shotgun (WGS) entry which is preliminary data.</text>
</comment>
<feature type="compositionally biased region" description="Polar residues" evidence="1">
    <location>
        <begin position="223"/>
        <end position="233"/>
    </location>
</feature>
<reference evidence="3 4" key="1">
    <citation type="journal article" date="2020" name="J. Phycol.">
        <title>Comparative genome analysis reveals Cyanidiococcus gen. nov., a new extremophilic red algal genus sister to Cyanidioschyzon (Cyanidioschyzonaceae, Rhodophyta).</title>
        <authorList>
            <person name="Liu S.-L."/>
            <person name="Chiang Y.-R."/>
            <person name="Yoon H.S."/>
            <person name="Fu H.-Y."/>
        </authorList>
    </citation>
    <scope>NUCLEOTIDE SEQUENCE [LARGE SCALE GENOMIC DNA]</scope>
    <source>
        <strain evidence="3 4">THAL066</strain>
    </source>
</reference>
<dbReference type="InterPro" id="IPR000089">
    <property type="entry name" value="Biotin_lipoyl"/>
</dbReference>
<dbReference type="OrthoDB" id="5708at2759"/>
<sequence>MAFLLFLQSALNNHGGNCRFRAREACSRSSRLQTWPLTSSSKLSTAPGLSKLVMKTKRHNVDEMDSVKDNADEARNELRRGEGLGAGTAGVSVRGRASEAAASSREEHLQRSDGVMANHAGLREAAGLSGRGTNQTEAASEERLPDLTLTEIQEFLEVLRDVTLHCGDVQLRVGNTVIEISRPDGRGFDEFGELRAVPSQPATDVERVAPTPVDRRSHGSDATELSTSATKAGTSRRIDASAPSFQTGTQVGRSRASTTEQRPRYDDVSQVLDTDFKVVSNRVGFFHAGPSSRPPFVKVGDRVEVKRPVCMIEQLGNYFVYNAEVSGTVIKVCVEDGAPVEYGQELVIIRPE</sequence>
<feature type="compositionally biased region" description="Polar residues" evidence="1">
    <location>
        <begin position="243"/>
        <end position="260"/>
    </location>
</feature>